<evidence type="ECO:0000313" key="1">
    <source>
        <dbReference type="EMBL" id="BDM73970.1"/>
    </source>
</evidence>
<reference evidence="1" key="1">
    <citation type="submission" date="2022-06" db="EMBL/GenBank/DDBJ databases">
        <title>Complete genome sequence of Streptomyces nigrescens HEK616.</title>
        <authorList>
            <person name="Asamizu S."/>
            <person name="Onaka H."/>
        </authorList>
    </citation>
    <scope>NUCLEOTIDE SEQUENCE</scope>
    <source>
        <strain evidence="1">HEK616</strain>
    </source>
</reference>
<evidence type="ECO:0000313" key="2">
    <source>
        <dbReference type="Proteomes" id="UP001059597"/>
    </source>
</evidence>
<dbReference type="Proteomes" id="UP001059597">
    <property type="component" value="Chromosome"/>
</dbReference>
<organism evidence="1 2">
    <name type="scientific">Streptomyces nigrescens</name>
    <dbReference type="NCBI Taxonomy" id="1920"/>
    <lineage>
        <taxon>Bacteria</taxon>
        <taxon>Bacillati</taxon>
        <taxon>Actinomycetota</taxon>
        <taxon>Actinomycetes</taxon>
        <taxon>Kitasatosporales</taxon>
        <taxon>Streptomycetaceae</taxon>
        <taxon>Streptomyces</taxon>
    </lineage>
</organism>
<proteinExistence type="predicted"/>
<dbReference type="EMBL" id="AP026073">
    <property type="protein sequence ID" value="BDM73970.1"/>
    <property type="molecule type" value="Genomic_DNA"/>
</dbReference>
<keyword evidence="2" id="KW-1185">Reference proteome</keyword>
<gene>
    <name evidence="1" type="ORF">HEK616_74570</name>
</gene>
<sequence length="56" mass="5705">MSPSWSRTATASATAALTLLAALVVTGSRLAVIPLIVAFIALQRHWKAGLTAGSGK</sequence>
<name>A0ABN6RA43_STRNI</name>
<accession>A0ABN6RA43</accession>
<protein>
    <submittedName>
        <fullName evidence="1">Uncharacterized protein</fullName>
    </submittedName>
</protein>